<dbReference type="InterPro" id="IPR018473">
    <property type="entry name" value="Hermes_transposase_DNA-db"/>
</dbReference>
<dbReference type="InterPro" id="IPR045142">
    <property type="entry name" value="BCAS3-like"/>
</dbReference>
<dbReference type="InterPro" id="IPR015943">
    <property type="entry name" value="WD40/YVTN_repeat-like_dom_sf"/>
</dbReference>
<dbReference type="SUPFAM" id="SSF82171">
    <property type="entry name" value="DPP6 N-terminal domain-like"/>
    <property type="match status" value="1"/>
</dbReference>
<name>A0A817THJ4_9BILA</name>
<feature type="domain" description="BCAS3 WD40" evidence="3">
    <location>
        <begin position="64"/>
        <end position="515"/>
    </location>
</feature>
<feature type="region of interest" description="Disordered" evidence="1">
    <location>
        <begin position="281"/>
        <end position="315"/>
    </location>
</feature>
<evidence type="ECO:0000259" key="2">
    <source>
        <dbReference type="Pfam" id="PF10683"/>
    </source>
</evidence>
<dbReference type="EMBL" id="CAJNYV010000001">
    <property type="protein sequence ID" value="CAF3315619.1"/>
    <property type="molecule type" value="Genomic_DNA"/>
</dbReference>
<dbReference type="SUPFAM" id="SSF140996">
    <property type="entry name" value="Hermes dimerisation domain"/>
    <property type="match status" value="1"/>
</dbReference>
<dbReference type="GO" id="GO:0005737">
    <property type="term" value="C:cytoplasm"/>
    <property type="evidence" value="ECO:0007669"/>
    <property type="project" value="TreeGrafter"/>
</dbReference>
<sequence>MSYVSSLELRKVRPEAVNEKSVIESVVDLFHDVVEKVPQAYSISSRSTNTDQYETIEWTRFLSNAHEWHSTIRLDTLTLLIAYKSGLSLWTIDTNGIANELFSIREHNLSSACLLISNIYPEDSYFAQRPLIAFAKSAGPPSIQIRSLKSDHDPVKIIHLPGIGSQSEPIWIESNKSVFVCATHTFIIGYDIVKFEEKFFISNCYSSIPFALSTRWLAFVDIRLYLVHQSSGGINAAIFDQYASYTGTMLNAAKSLSKSVVKIGESFLGYSSMGVQSNNSNMNDKTVSHQQQSSSMAVNNGNSNSNSTRIRRGSTKDELHEGVVTIVDTIKLFGASVHDEKQNWIIAHFQAHTNPVGHLQFNPSGDLLVTCDDRGHYFNVLEVRASPYRCTRTYIQHLYTLFRGDTDCKVSHMTFTTDSRWLTVSTKRGTTHLFAINPYGGVVNVRTHTNAHVVNRVSRYHRTAGLDEQPMRQTNNMNNHDNGFKNSPSSPLINSSANIINGHNNHFSNMSRSKRGSSECIFSTAVTLIRQPTENFVSGLSAPFNIDSLCLAATFGVSRGFLNPEDIINHPEYTLRACNSLFIISWHGRLIEYVLDPKPDTTKHGTRVTSETPLALTASPKAQWQLQKLVTWPEVRMSVGHSFLSQGHRPTSGTKVHSKDDWLRQVDMNTHIGPHRRLWMGPQFQFKHYSEATVSMCHPNSNVFTADVPQTSMNIVDADLNSLPMQWSKSIPVYVPNLHSDISPAYIEVGSGSFQDGPSLNIYGSSLDSLKSDFEIELVEKLADAAIDIPLKHAGNSDTGDSLSSSTCSSTVVRSLPANNSMDNMIQFPDKTKTNIIEACTEFFALDGRAFDVTRGVGFQNLVKILVEVGQLASKSKFEVTDILPHPTTISKSISRFYCIIVDQWTETHTGTSYCSVALRYVTDDFQLFTFILGCFPYNAASHSAQHLREFVKKVLAEYKPVLGTTKFAVTDSEAKMLAAFRE</sequence>
<comment type="caution">
    <text evidence="4">The sequence shown here is derived from an EMBL/GenBank/DDBJ whole genome shotgun (WGS) entry which is preliminary data.</text>
</comment>
<dbReference type="InterPro" id="IPR012337">
    <property type="entry name" value="RNaseH-like_sf"/>
</dbReference>
<dbReference type="GO" id="GO:0006914">
    <property type="term" value="P:autophagy"/>
    <property type="evidence" value="ECO:0007669"/>
    <property type="project" value="InterPro"/>
</dbReference>
<organism evidence="4 5">
    <name type="scientific">Rotaria socialis</name>
    <dbReference type="NCBI Taxonomy" id="392032"/>
    <lineage>
        <taxon>Eukaryota</taxon>
        <taxon>Metazoa</taxon>
        <taxon>Spiralia</taxon>
        <taxon>Gnathifera</taxon>
        <taxon>Rotifera</taxon>
        <taxon>Eurotatoria</taxon>
        <taxon>Bdelloidea</taxon>
        <taxon>Philodinida</taxon>
        <taxon>Philodinidae</taxon>
        <taxon>Rotaria</taxon>
    </lineage>
</organism>
<dbReference type="Pfam" id="PF21034">
    <property type="entry name" value="BCAS3_WD40"/>
    <property type="match status" value="1"/>
</dbReference>
<feature type="domain" description="Hermes trasposase DNA-binding" evidence="2">
    <location>
        <begin position="831"/>
        <end position="889"/>
    </location>
</feature>
<dbReference type="AlphaFoldDB" id="A0A817THJ4"/>
<gene>
    <name evidence="4" type="ORF">KIK155_LOCUS14</name>
</gene>
<dbReference type="Gene3D" id="1.10.10.1070">
    <property type="entry name" value="Zinc finger, BED domain-containing"/>
    <property type="match status" value="1"/>
</dbReference>
<dbReference type="Proteomes" id="UP000663865">
    <property type="component" value="Unassembled WGS sequence"/>
</dbReference>
<dbReference type="InterPro" id="IPR048382">
    <property type="entry name" value="BCAS3_WD40"/>
</dbReference>
<reference evidence="4" key="1">
    <citation type="submission" date="2021-02" db="EMBL/GenBank/DDBJ databases">
        <authorList>
            <person name="Nowell W R."/>
        </authorList>
    </citation>
    <scope>NUCLEOTIDE SEQUENCE</scope>
</reference>
<dbReference type="GO" id="GO:0042594">
    <property type="term" value="P:response to starvation"/>
    <property type="evidence" value="ECO:0007669"/>
    <property type="project" value="TreeGrafter"/>
</dbReference>
<evidence type="ECO:0000313" key="5">
    <source>
        <dbReference type="Proteomes" id="UP000663865"/>
    </source>
</evidence>
<evidence type="ECO:0000256" key="1">
    <source>
        <dbReference type="SAM" id="MobiDB-lite"/>
    </source>
</evidence>
<evidence type="ECO:0000259" key="3">
    <source>
        <dbReference type="Pfam" id="PF21034"/>
    </source>
</evidence>
<feature type="compositionally biased region" description="Polar residues" evidence="1">
    <location>
        <begin position="281"/>
        <end position="308"/>
    </location>
</feature>
<evidence type="ECO:0000313" key="4">
    <source>
        <dbReference type="EMBL" id="CAF3315619.1"/>
    </source>
</evidence>
<dbReference type="Gene3D" id="2.130.10.10">
    <property type="entry name" value="YVTN repeat-like/Quinoprotein amine dehydrogenase"/>
    <property type="match status" value="1"/>
</dbReference>
<accession>A0A817THJ4</accession>
<dbReference type="PANTHER" id="PTHR13268:SF0">
    <property type="entry name" value="BCAS3 MICROTUBULE ASSOCIATED CELL MIGRATION FACTOR"/>
    <property type="match status" value="1"/>
</dbReference>
<protein>
    <submittedName>
        <fullName evidence="4">Uncharacterized protein</fullName>
    </submittedName>
</protein>
<dbReference type="Pfam" id="PF10683">
    <property type="entry name" value="DBD_Tnp_Hermes"/>
    <property type="match status" value="1"/>
</dbReference>
<proteinExistence type="predicted"/>
<dbReference type="PANTHER" id="PTHR13268">
    <property type="entry name" value="BREAST CARCINOMA AMPLIFIED SEQUENCE 3"/>
    <property type="match status" value="1"/>
</dbReference>
<dbReference type="SUPFAM" id="SSF53098">
    <property type="entry name" value="Ribonuclease H-like"/>
    <property type="match status" value="1"/>
</dbReference>